<name>A0AAD6ZFH2_9AGAR</name>
<dbReference type="EMBL" id="JARIHO010000052">
    <property type="protein sequence ID" value="KAJ7321099.1"/>
    <property type="molecule type" value="Genomic_DNA"/>
</dbReference>
<sequence>MEPPPSNPRVPADMEREIFEIAALARPTAIPILMLVAKRVKDWVEPLLYRVLVISIYYRQEMRGFPVITPEILQRMVATQPPQFLQNHVKHLFLKDLGSPELETILAACSGVTNLYSYPAHLGCIGHYEESAAPRAQHRDVLGIL</sequence>
<reference evidence="1" key="1">
    <citation type="submission" date="2023-03" db="EMBL/GenBank/DDBJ databases">
        <title>Massive genome expansion in bonnet fungi (Mycena s.s.) driven by repeated elements and novel gene families across ecological guilds.</title>
        <authorList>
            <consortium name="Lawrence Berkeley National Laboratory"/>
            <person name="Harder C.B."/>
            <person name="Miyauchi S."/>
            <person name="Viragh M."/>
            <person name="Kuo A."/>
            <person name="Thoen E."/>
            <person name="Andreopoulos B."/>
            <person name="Lu D."/>
            <person name="Skrede I."/>
            <person name="Drula E."/>
            <person name="Henrissat B."/>
            <person name="Morin E."/>
            <person name="Kohler A."/>
            <person name="Barry K."/>
            <person name="LaButti K."/>
            <person name="Morin E."/>
            <person name="Salamov A."/>
            <person name="Lipzen A."/>
            <person name="Mereny Z."/>
            <person name="Hegedus B."/>
            <person name="Baldrian P."/>
            <person name="Stursova M."/>
            <person name="Weitz H."/>
            <person name="Taylor A."/>
            <person name="Grigoriev I.V."/>
            <person name="Nagy L.G."/>
            <person name="Martin F."/>
            <person name="Kauserud H."/>
        </authorList>
    </citation>
    <scope>NUCLEOTIDE SEQUENCE</scope>
    <source>
        <strain evidence="1">CBHHK002</strain>
    </source>
</reference>
<accession>A0AAD6ZFH2</accession>
<protein>
    <submittedName>
        <fullName evidence="1">Uncharacterized protein</fullName>
    </submittedName>
</protein>
<dbReference type="AlphaFoldDB" id="A0AAD6ZFH2"/>
<keyword evidence="2" id="KW-1185">Reference proteome</keyword>
<organism evidence="1 2">
    <name type="scientific">Mycena albidolilacea</name>
    <dbReference type="NCBI Taxonomy" id="1033008"/>
    <lineage>
        <taxon>Eukaryota</taxon>
        <taxon>Fungi</taxon>
        <taxon>Dikarya</taxon>
        <taxon>Basidiomycota</taxon>
        <taxon>Agaricomycotina</taxon>
        <taxon>Agaricomycetes</taxon>
        <taxon>Agaricomycetidae</taxon>
        <taxon>Agaricales</taxon>
        <taxon>Marasmiineae</taxon>
        <taxon>Mycenaceae</taxon>
        <taxon>Mycena</taxon>
    </lineage>
</organism>
<gene>
    <name evidence="1" type="ORF">DFH08DRAFT_889932</name>
</gene>
<proteinExistence type="predicted"/>
<comment type="caution">
    <text evidence="1">The sequence shown here is derived from an EMBL/GenBank/DDBJ whole genome shotgun (WGS) entry which is preliminary data.</text>
</comment>
<evidence type="ECO:0000313" key="2">
    <source>
        <dbReference type="Proteomes" id="UP001218218"/>
    </source>
</evidence>
<dbReference type="Proteomes" id="UP001218218">
    <property type="component" value="Unassembled WGS sequence"/>
</dbReference>
<evidence type="ECO:0000313" key="1">
    <source>
        <dbReference type="EMBL" id="KAJ7321099.1"/>
    </source>
</evidence>